<evidence type="ECO:0000313" key="2">
    <source>
        <dbReference type="Proteomes" id="UP000617340"/>
    </source>
</evidence>
<accession>A0A834KFS1</accession>
<gene>
    <name evidence="1" type="ORF">HZH68_005247</name>
</gene>
<name>A0A834KFS1_VESGE</name>
<sequence>MTRFCPIHFACGFRNEGATTEATFDREITVISAGYLLKNHKDIDRDNGGMLRPTAPYRYTILSRWNDVSGAYKGAFQVHRYEHFAESLEAI</sequence>
<dbReference type="EMBL" id="JACSDZ010000004">
    <property type="protein sequence ID" value="KAF7405878.1"/>
    <property type="molecule type" value="Genomic_DNA"/>
</dbReference>
<dbReference type="AlphaFoldDB" id="A0A834KFS1"/>
<organism evidence="1 2">
    <name type="scientific">Vespula germanica</name>
    <name type="common">German yellow jacket</name>
    <name type="synonym">Paravespula germanica</name>
    <dbReference type="NCBI Taxonomy" id="30212"/>
    <lineage>
        <taxon>Eukaryota</taxon>
        <taxon>Metazoa</taxon>
        <taxon>Ecdysozoa</taxon>
        <taxon>Arthropoda</taxon>
        <taxon>Hexapoda</taxon>
        <taxon>Insecta</taxon>
        <taxon>Pterygota</taxon>
        <taxon>Neoptera</taxon>
        <taxon>Endopterygota</taxon>
        <taxon>Hymenoptera</taxon>
        <taxon>Apocrita</taxon>
        <taxon>Aculeata</taxon>
        <taxon>Vespoidea</taxon>
        <taxon>Vespidae</taxon>
        <taxon>Vespinae</taxon>
        <taxon>Vespula</taxon>
    </lineage>
</organism>
<reference evidence="1" key="1">
    <citation type="journal article" date="2020" name="G3 (Bethesda)">
        <title>High-Quality Assemblies for Three Invasive Social Wasps from the &lt;i&gt;Vespula&lt;/i&gt; Genus.</title>
        <authorList>
            <person name="Harrop T.W.R."/>
            <person name="Guhlin J."/>
            <person name="McLaughlin G.M."/>
            <person name="Permina E."/>
            <person name="Stockwell P."/>
            <person name="Gilligan J."/>
            <person name="Le Lec M.F."/>
            <person name="Gruber M.A.M."/>
            <person name="Quinn O."/>
            <person name="Lovegrove M."/>
            <person name="Duncan E.J."/>
            <person name="Remnant E.J."/>
            <person name="Van Eeckhoven J."/>
            <person name="Graham B."/>
            <person name="Knapp R.A."/>
            <person name="Langford K.W."/>
            <person name="Kronenberg Z."/>
            <person name="Press M.O."/>
            <person name="Eacker S.M."/>
            <person name="Wilson-Rankin E.E."/>
            <person name="Purcell J."/>
            <person name="Lester P.J."/>
            <person name="Dearden P.K."/>
        </authorList>
    </citation>
    <scope>NUCLEOTIDE SEQUENCE</scope>
    <source>
        <strain evidence="1">Linc-1</strain>
    </source>
</reference>
<keyword evidence="2" id="KW-1185">Reference proteome</keyword>
<proteinExistence type="predicted"/>
<comment type="caution">
    <text evidence="1">The sequence shown here is derived from an EMBL/GenBank/DDBJ whole genome shotgun (WGS) entry which is preliminary data.</text>
</comment>
<protein>
    <submittedName>
        <fullName evidence="1">Uncharacterized protein</fullName>
    </submittedName>
</protein>
<evidence type="ECO:0000313" key="1">
    <source>
        <dbReference type="EMBL" id="KAF7405878.1"/>
    </source>
</evidence>
<dbReference type="Proteomes" id="UP000617340">
    <property type="component" value="Unassembled WGS sequence"/>
</dbReference>